<proteinExistence type="predicted"/>
<organism evidence="1 2">
    <name type="scientific">Micromonospora auratinigra</name>
    <dbReference type="NCBI Taxonomy" id="261654"/>
    <lineage>
        <taxon>Bacteria</taxon>
        <taxon>Bacillati</taxon>
        <taxon>Actinomycetota</taxon>
        <taxon>Actinomycetes</taxon>
        <taxon>Micromonosporales</taxon>
        <taxon>Micromonosporaceae</taxon>
        <taxon>Micromonospora</taxon>
    </lineage>
</organism>
<reference evidence="2" key="1">
    <citation type="submission" date="2016-06" db="EMBL/GenBank/DDBJ databases">
        <authorList>
            <person name="Varghese N."/>
            <person name="Submissions Spin"/>
        </authorList>
    </citation>
    <scope>NUCLEOTIDE SEQUENCE [LARGE SCALE GENOMIC DNA]</scope>
    <source>
        <strain evidence="2">DSM 44815</strain>
    </source>
</reference>
<dbReference type="PATRIC" id="fig|261654.4.peg.3866"/>
<keyword evidence="2" id="KW-1185">Reference proteome</keyword>
<evidence type="ECO:0000313" key="1">
    <source>
        <dbReference type="EMBL" id="SBT47671.1"/>
    </source>
</evidence>
<dbReference type="Proteomes" id="UP000199385">
    <property type="component" value="Chromosome I"/>
</dbReference>
<gene>
    <name evidence="1" type="ORF">GA0070611_3803</name>
</gene>
<name>A0A1A8ZV08_9ACTN</name>
<evidence type="ECO:0000313" key="2">
    <source>
        <dbReference type="Proteomes" id="UP000199385"/>
    </source>
</evidence>
<dbReference type="Gene3D" id="3.30.1310.10">
    <property type="entry name" value="Nucleoid-associated protein YbaB-like domain"/>
    <property type="match status" value="1"/>
</dbReference>
<sequence length="134" mass="14598">MTRRPPDFQDPDEVLAFIDGIRARNQAMVDRYERFAAQAGGLTGVGFSTDGGVRVEVDENGQVSIVDITDAALRHGTLLAGMVLGAIREAQAARALKLAELGTELGTGRTLDLVREAIPEHVRDTVDQRRATRW</sequence>
<dbReference type="EMBL" id="LT594323">
    <property type="protein sequence ID" value="SBT47671.1"/>
    <property type="molecule type" value="Genomic_DNA"/>
</dbReference>
<protein>
    <recommendedName>
        <fullName evidence="3">YbaB/EbfC DNA-binding family protein</fullName>
    </recommendedName>
</protein>
<dbReference type="InterPro" id="IPR036894">
    <property type="entry name" value="YbaB-like_sf"/>
</dbReference>
<evidence type="ECO:0008006" key="3">
    <source>
        <dbReference type="Google" id="ProtNLM"/>
    </source>
</evidence>
<dbReference type="OrthoDB" id="3390858at2"/>
<dbReference type="STRING" id="261654.GA0070611_3803"/>
<dbReference type="AlphaFoldDB" id="A0A1A8ZV08"/>
<accession>A0A1A8ZV08</accession>
<dbReference type="RefSeq" id="WP_091666101.1">
    <property type="nucleotide sequence ID" value="NZ_LT594323.1"/>
</dbReference>